<dbReference type="InterPro" id="IPR012340">
    <property type="entry name" value="NA-bd_OB-fold"/>
</dbReference>
<organism evidence="1 2">
    <name type="scientific">Brassica cretica</name>
    <name type="common">Mustard</name>
    <dbReference type="NCBI Taxonomy" id="69181"/>
    <lineage>
        <taxon>Eukaryota</taxon>
        <taxon>Viridiplantae</taxon>
        <taxon>Streptophyta</taxon>
        <taxon>Embryophyta</taxon>
        <taxon>Tracheophyta</taxon>
        <taxon>Spermatophyta</taxon>
        <taxon>Magnoliopsida</taxon>
        <taxon>eudicotyledons</taxon>
        <taxon>Gunneridae</taxon>
        <taxon>Pentapetalae</taxon>
        <taxon>rosids</taxon>
        <taxon>malvids</taxon>
        <taxon>Brassicales</taxon>
        <taxon>Brassicaceae</taxon>
        <taxon>Brassiceae</taxon>
        <taxon>Brassica</taxon>
    </lineage>
</organism>
<name>A0ABQ7A676_BRACR</name>
<evidence type="ECO:0000313" key="2">
    <source>
        <dbReference type="Proteomes" id="UP000266723"/>
    </source>
</evidence>
<proteinExistence type="predicted"/>
<gene>
    <name evidence="1" type="ORF">DY000_02054890</name>
</gene>
<dbReference type="Gene3D" id="2.40.50.140">
    <property type="entry name" value="Nucleic acid-binding proteins"/>
    <property type="match status" value="1"/>
</dbReference>
<keyword evidence="2" id="KW-1185">Reference proteome</keyword>
<dbReference type="Proteomes" id="UP000266723">
    <property type="component" value="Unassembled WGS sequence"/>
</dbReference>
<protein>
    <recommendedName>
        <fullName evidence="3">Replication factor A C-terminal domain-containing protein</fullName>
    </recommendedName>
</protein>
<accession>A0ABQ7A676</accession>
<reference evidence="1 2" key="1">
    <citation type="journal article" date="2020" name="BMC Genomics">
        <title>Intraspecific diversification of the crop wild relative Brassica cretica Lam. using demographic model selection.</title>
        <authorList>
            <person name="Kioukis A."/>
            <person name="Michalopoulou V.A."/>
            <person name="Briers L."/>
            <person name="Pirintsos S."/>
            <person name="Studholme D.J."/>
            <person name="Pavlidis P."/>
            <person name="Sarris P.F."/>
        </authorList>
    </citation>
    <scope>NUCLEOTIDE SEQUENCE [LARGE SCALE GENOMIC DNA]</scope>
    <source>
        <strain evidence="2">cv. PFS-1207/04</strain>
    </source>
</reference>
<dbReference type="EMBL" id="QGKV02002055">
    <property type="protein sequence ID" value="KAF3493181.1"/>
    <property type="molecule type" value="Genomic_DNA"/>
</dbReference>
<evidence type="ECO:0000313" key="1">
    <source>
        <dbReference type="EMBL" id="KAF3493181.1"/>
    </source>
</evidence>
<comment type="caution">
    <text evidence="1">The sequence shown here is derived from an EMBL/GenBank/DDBJ whole genome shotgun (WGS) entry which is preliminary data.</text>
</comment>
<evidence type="ECO:0008006" key="3">
    <source>
        <dbReference type="Google" id="ProtNLM"/>
    </source>
</evidence>
<sequence length="93" mass="10283">MSSLFRCYKGLIKASDSQTHQFLSDSPIKHFLDSKTINLTPTEMSRYCVQLSVSDVSESTVFVAFDGEMTKLINGHAAEPRYSSLLTSSKIAS</sequence>